<gene>
    <name evidence="2" type="ORF">HNQ03_001087</name>
</gene>
<dbReference type="PROSITE" id="PS51257">
    <property type="entry name" value="PROKAR_LIPOPROTEIN"/>
    <property type="match status" value="1"/>
</dbReference>
<dbReference type="Proteomes" id="UP000610746">
    <property type="component" value="Unassembled WGS sequence"/>
</dbReference>
<comment type="caution">
    <text evidence="2">The sequence shown here is derived from an EMBL/GenBank/DDBJ whole genome shotgun (WGS) entry which is preliminary data.</text>
</comment>
<dbReference type="AlphaFoldDB" id="A0A8J8G9Y2"/>
<keyword evidence="1" id="KW-0732">Signal</keyword>
<proteinExistence type="predicted"/>
<evidence type="ECO:0000313" key="3">
    <source>
        <dbReference type="Proteomes" id="UP000610746"/>
    </source>
</evidence>
<dbReference type="RefSeq" id="WP_173778638.1">
    <property type="nucleotide sequence ID" value="NZ_JABSNO010000006.1"/>
</dbReference>
<evidence type="ECO:0000256" key="1">
    <source>
        <dbReference type="SAM" id="SignalP"/>
    </source>
</evidence>
<name>A0A8J8G9Y2_9FLAO</name>
<evidence type="ECO:0008006" key="4">
    <source>
        <dbReference type="Google" id="ProtNLM"/>
    </source>
</evidence>
<organism evidence="2 3">
    <name type="scientific">Frigoriflavimonas asaccharolytica</name>
    <dbReference type="NCBI Taxonomy" id="2735899"/>
    <lineage>
        <taxon>Bacteria</taxon>
        <taxon>Pseudomonadati</taxon>
        <taxon>Bacteroidota</taxon>
        <taxon>Flavobacteriia</taxon>
        <taxon>Flavobacteriales</taxon>
        <taxon>Weeksellaceae</taxon>
        <taxon>Frigoriflavimonas</taxon>
    </lineage>
</organism>
<keyword evidence="3" id="KW-1185">Reference proteome</keyword>
<evidence type="ECO:0000313" key="2">
    <source>
        <dbReference type="EMBL" id="NRS92020.1"/>
    </source>
</evidence>
<protein>
    <recommendedName>
        <fullName evidence="4">Lipoprotein</fullName>
    </recommendedName>
</protein>
<accession>A0A8J8G9Y2</accession>
<reference evidence="2" key="1">
    <citation type="submission" date="2020-05" db="EMBL/GenBank/DDBJ databases">
        <title>Genomic Encyclopedia of Type Strains, Phase IV (KMG-V): Genome sequencing to study the core and pangenomes of soil and plant-associated prokaryotes.</title>
        <authorList>
            <person name="Whitman W."/>
        </authorList>
    </citation>
    <scope>NUCLEOTIDE SEQUENCE</scope>
    <source>
        <strain evidence="2">16F</strain>
    </source>
</reference>
<feature type="signal peptide" evidence="1">
    <location>
        <begin position="1"/>
        <end position="23"/>
    </location>
</feature>
<dbReference type="EMBL" id="JABSNO010000006">
    <property type="protein sequence ID" value="NRS92020.1"/>
    <property type="molecule type" value="Genomic_DNA"/>
</dbReference>
<feature type="chain" id="PRO_5035232878" description="Lipoprotein" evidence="1">
    <location>
        <begin position="24"/>
        <end position="180"/>
    </location>
</feature>
<sequence length="180" mass="19733">MKTKNKFFLPATIALAASLTVYSCMLNIGVGGETGTTTSIVSLLSEHLLSPAKAQILSNEYTQNNYQKVNVGKPQAETKEVFYDLEVLEDYIKYVKKEAKKEGINNVGITIAFGQYPKNEIFDARLKNEYKGQQTVYLKATVDPAMQGNKVGKGGAEQEKTNGSLDKISALDFGRLSPPN</sequence>